<dbReference type="PRINTS" id="PR00258">
    <property type="entry name" value="SPERACTRCPTR"/>
</dbReference>
<feature type="disulfide bond" evidence="9">
    <location>
        <begin position="609"/>
        <end position="619"/>
    </location>
</feature>
<evidence type="ECO:0000256" key="6">
    <source>
        <dbReference type="ARBA" id="ARBA00023157"/>
    </source>
</evidence>
<dbReference type="InterPro" id="IPR036390">
    <property type="entry name" value="WH_DNA-bd_sf"/>
</dbReference>
<dbReference type="FunFam" id="3.10.250.10:FF:000001">
    <property type="entry name" value="Lysyl oxidase 4 isoform X1"/>
    <property type="match status" value="2"/>
</dbReference>
<dbReference type="InterPro" id="IPR001190">
    <property type="entry name" value="SRCR"/>
</dbReference>
<evidence type="ECO:0000256" key="3">
    <source>
        <dbReference type="ARBA" id="ARBA00022729"/>
    </source>
</evidence>
<dbReference type="SMART" id="SM00202">
    <property type="entry name" value="SR"/>
    <property type="match status" value="3"/>
</dbReference>
<evidence type="ECO:0000313" key="13">
    <source>
        <dbReference type="Proteomes" id="UP001187415"/>
    </source>
</evidence>
<dbReference type="InterPro" id="IPR036772">
    <property type="entry name" value="SRCR-like_dom_sf"/>
</dbReference>
<evidence type="ECO:0000256" key="2">
    <source>
        <dbReference type="ARBA" id="ARBA00006403"/>
    </source>
</evidence>
<comment type="subcellular location">
    <subcellularLocation>
        <location evidence="1">Nucleus</location>
    </subcellularLocation>
</comment>
<evidence type="ECO:0000259" key="11">
    <source>
        <dbReference type="PROSITE" id="PS50287"/>
    </source>
</evidence>
<dbReference type="Pfam" id="PF00447">
    <property type="entry name" value="HSF_DNA-bind"/>
    <property type="match status" value="1"/>
</dbReference>
<evidence type="ECO:0000256" key="8">
    <source>
        <dbReference type="ARBA" id="ARBA00023242"/>
    </source>
</evidence>
<feature type="domain" description="SRCR" evidence="11">
    <location>
        <begin position="258"/>
        <end position="358"/>
    </location>
</feature>
<dbReference type="EMBL" id="JAUPFM010000015">
    <property type="protein sequence ID" value="KAK2828801.1"/>
    <property type="molecule type" value="Genomic_DNA"/>
</dbReference>
<keyword evidence="7" id="KW-0325">Glycoprotein</keyword>
<dbReference type="PANTHER" id="PTHR48071:SF24">
    <property type="entry name" value="DELETED IN MALIGNANT BRAIN TUMORS 1 PROTEIN-LIKE"/>
    <property type="match status" value="1"/>
</dbReference>
<dbReference type="Gene3D" id="3.10.250.10">
    <property type="entry name" value="SRCR-like domain"/>
    <property type="match status" value="3"/>
</dbReference>
<comment type="similarity">
    <text evidence="2 10">Belongs to the HSF family.</text>
</comment>
<dbReference type="PANTHER" id="PTHR48071">
    <property type="entry name" value="SRCR DOMAIN-CONTAINING PROTEIN"/>
    <property type="match status" value="1"/>
</dbReference>
<keyword evidence="3" id="KW-0732">Signal</keyword>
<evidence type="ECO:0000256" key="9">
    <source>
        <dbReference type="PROSITE-ProRule" id="PRU00196"/>
    </source>
</evidence>
<dbReference type="GO" id="GO:0031638">
    <property type="term" value="P:zymogen activation"/>
    <property type="evidence" value="ECO:0007669"/>
    <property type="project" value="TreeGrafter"/>
</dbReference>
<dbReference type="Proteomes" id="UP001187415">
    <property type="component" value="Unassembled WGS sequence"/>
</dbReference>
<feature type="domain" description="SRCR" evidence="11">
    <location>
        <begin position="540"/>
        <end position="640"/>
    </location>
</feature>
<feature type="disulfide bond" evidence="9">
    <location>
        <begin position="283"/>
        <end position="347"/>
    </location>
</feature>
<feature type="disulfide bond" evidence="9">
    <location>
        <begin position="565"/>
        <end position="629"/>
    </location>
</feature>
<dbReference type="GO" id="GO:0003700">
    <property type="term" value="F:DNA-binding transcription factor activity"/>
    <property type="evidence" value="ECO:0007669"/>
    <property type="project" value="InterPro"/>
</dbReference>
<evidence type="ECO:0000256" key="7">
    <source>
        <dbReference type="ARBA" id="ARBA00023180"/>
    </source>
</evidence>
<reference evidence="12" key="1">
    <citation type="submission" date="2023-07" db="EMBL/GenBank/DDBJ databases">
        <title>Chromosome-level Genome Assembly of Striped Snakehead (Channa striata).</title>
        <authorList>
            <person name="Liu H."/>
        </authorList>
    </citation>
    <scope>NUCLEOTIDE SEQUENCE</scope>
    <source>
        <strain evidence="12">Gz</strain>
        <tissue evidence="12">Muscle</tissue>
    </source>
</reference>
<dbReference type="InterPro" id="IPR000232">
    <property type="entry name" value="HSF_DNA-bd"/>
</dbReference>
<keyword evidence="5" id="KW-0238">DNA-binding</keyword>
<dbReference type="Gene3D" id="1.10.10.10">
    <property type="entry name" value="Winged helix-like DNA-binding domain superfamily/Winged helix DNA-binding domain"/>
    <property type="match status" value="1"/>
</dbReference>
<evidence type="ECO:0000256" key="4">
    <source>
        <dbReference type="ARBA" id="ARBA00022737"/>
    </source>
</evidence>
<keyword evidence="4" id="KW-0677">Repeat</keyword>
<dbReference type="GO" id="GO:0043565">
    <property type="term" value="F:sequence-specific DNA binding"/>
    <property type="evidence" value="ECO:0007669"/>
    <property type="project" value="InterPro"/>
</dbReference>
<dbReference type="AlphaFoldDB" id="A0AA88M1V8"/>
<dbReference type="SUPFAM" id="SSF46785">
    <property type="entry name" value="Winged helix' DNA-binding domain"/>
    <property type="match status" value="1"/>
</dbReference>
<dbReference type="PROSITE" id="PS50287">
    <property type="entry name" value="SRCR_2"/>
    <property type="match status" value="3"/>
</dbReference>
<dbReference type="GO" id="GO:0005886">
    <property type="term" value="C:plasma membrane"/>
    <property type="evidence" value="ECO:0007669"/>
    <property type="project" value="TreeGrafter"/>
</dbReference>
<feature type="disulfide bond" evidence="9">
    <location>
        <begin position="434"/>
        <end position="498"/>
    </location>
</feature>
<dbReference type="InterPro" id="IPR036388">
    <property type="entry name" value="WH-like_DNA-bd_sf"/>
</dbReference>
<evidence type="ECO:0000313" key="12">
    <source>
        <dbReference type="EMBL" id="KAK2828801.1"/>
    </source>
</evidence>
<evidence type="ECO:0000256" key="10">
    <source>
        <dbReference type="RuleBase" id="RU004020"/>
    </source>
</evidence>
<protein>
    <recommendedName>
        <fullName evidence="11">SRCR domain-containing protein</fullName>
    </recommendedName>
</protein>
<name>A0AA88M1V8_CHASR</name>
<dbReference type="GO" id="GO:0005634">
    <property type="term" value="C:nucleus"/>
    <property type="evidence" value="ECO:0007669"/>
    <property type="project" value="UniProtKB-SubCell"/>
</dbReference>
<feature type="disulfide bond" evidence="9">
    <location>
        <begin position="578"/>
        <end position="639"/>
    </location>
</feature>
<keyword evidence="13" id="KW-1185">Reference proteome</keyword>
<feature type="disulfide bond" evidence="9">
    <location>
        <begin position="478"/>
        <end position="488"/>
    </location>
</feature>
<comment type="caution">
    <text evidence="12">The sequence shown here is derived from an EMBL/GenBank/DDBJ whole genome shotgun (WGS) entry which is preliminary data.</text>
</comment>
<evidence type="ECO:0000256" key="5">
    <source>
        <dbReference type="ARBA" id="ARBA00023125"/>
    </source>
</evidence>
<dbReference type="SMART" id="SM00415">
    <property type="entry name" value="HSF"/>
    <property type="match status" value="1"/>
</dbReference>
<sequence>MDFCESSLPSYINSHSFPAKLWRLVNNPAIEAIYWDKLGEVIIVDQRLFEKLILSPSSIISDPADTFKTTNFSSFIRQLNLYGFKKADRYGRSSHHWSGDNGACHRFYNPNFKHNQPELIANLRRLTADNKAKLQAGLNVTCRPPFRYEEKCGGDRNRHKPVKRGGSSLLSTKHQAAINPYSLNKPQGMTAYTETPVPPLDLMRSQGAFPVFQCISSSRAAHVPKGVTCREPAAPGGKGFENLATPPREISDLRDGTIRLENGRNPCQGRVEIYYQGKWGTVCDDDWTLNNARVVCQQTGCGIAVYAHTNAYFGYGTGPIHLDNVNCFGTEMNLTKCKSLGWDKHNCGHHEDAGVTCTGSTTVPSVVTQNQRALWGTFNTTATENVPVTQTSRTTTVTTVVQAKDRAAIRVVNGNDTCQGRVEVLYRNIWGTVCDDDWDMPNAEVVCRQIGCGPPIAAKSQAYFGYGAGPILLDNVACDGSEEALSQCFNLGWGQHNCGHHEDAGVICAPFDFYFAMGRDFRVTDMLPTTATPQPSDGMVRVVGGQHRCEGRVEIFLNSGWGTVCDDAWDLPDAQVVCRQLGCGAATAARGEAFFGPGTGPILLDNLKCRGAESSLRQCSHISRDVHNCDHSEDAGVTCSLL</sequence>
<dbReference type="SUPFAM" id="SSF56487">
    <property type="entry name" value="SRCR-like"/>
    <property type="match status" value="3"/>
</dbReference>
<feature type="disulfide bond" evidence="9">
    <location>
        <begin position="327"/>
        <end position="337"/>
    </location>
</feature>
<dbReference type="GO" id="GO:0004252">
    <property type="term" value="F:serine-type endopeptidase activity"/>
    <property type="evidence" value="ECO:0007669"/>
    <property type="project" value="TreeGrafter"/>
</dbReference>
<dbReference type="PROSITE" id="PS00420">
    <property type="entry name" value="SRCR_1"/>
    <property type="match status" value="3"/>
</dbReference>
<organism evidence="12 13">
    <name type="scientific">Channa striata</name>
    <name type="common">Snakehead murrel</name>
    <name type="synonym">Ophicephalus striatus</name>
    <dbReference type="NCBI Taxonomy" id="64152"/>
    <lineage>
        <taxon>Eukaryota</taxon>
        <taxon>Metazoa</taxon>
        <taxon>Chordata</taxon>
        <taxon>Craniata</taxon>
        <taxon>Vertebrata</taxon>
        <taxon>Euteleostomi</taxon>
        <taxon>Actinopterygii</taxon>
        <taxon>Neopterygii</taxon>
        <taxon>Teleostei</taxon>
        <taxon>Neoteleostei</taxon>
        <taxon>Acanthomorphata</taxon>
        <taxon>Anabantaria</taxon>
        <taxon>Anabantiformes</taxon>
        <taxon>Channoidei</taxon>
        <taxon>Channidae</taxon>
        <taxon>Channa</taxon>
    </lineage>
</organism>
<gene>
    <name evidence="12" type="ORF">Q5P01_019835</name>
</gene>
<feature type="disulfide bond" evidence="9">
    <location>
        <begin position="296"/>
        <end position="357"/>
    </location>
</feature>
<accession>A0AA88M1V8</accession>
<proteinExistence type="inferred from homology"/>
<evidence type="ECO:0000256" key="1">
    <source>
        <dbReference type="ARBA" id="ARBA00004123"/>
    </source>
</evidence>
<keyword evidence="8" id="KW-0539">Nucleus</keyword>
<keyword evidence="6 9" id="KW-1015">Disulfide bond</keyword>
<dbReference type="FunFam" id="3.10.250.10:FF:000003">
    <property type="entry name" value="Deleted in malignant brain tumors 1"/>
    <property type="match status" value="1"/>
</dbReference>
<feature type="disulfide bond" evidence="9">
    <location>
        <begin position="447"/>
        <end position="508"/>
    </location>
</feature>
<dbReference type="Pfam" id="PF00530">
    <property type="entry name" value="SRCR"/>
    <property type="match status" value="3"/>
</dbReference>
<feature type="domain" description="SRCR" evidence="11">
    <location>
        <begin position="409"/>
        <end position="509"/>
    </location>
</feature>